<dbReference type="EMBL" id="JAGEOJ010000011">
    <property type="protein sequence ID" value="MBO2450750.1"/>
    <property type="molecule type" value="Genomic_DNA"/>
</dbReference>
<gene>
    <name evidence="2" type="ORF">J4573_26850</name>
</gene>
<dbReference type="GO" id="GO:0003677">
    <property type="term" value="F:DNA binding"/>
    <property type="evidence" value="ECO:0007669"/>
    <property type="project" value="InterPro"/>
</dbReference>
<keyword evidence="3" id="KW-1185">Reference proteome</keyword>
<dbReference type="RefSeq" id="WP_208258634.1">
    <property type="nucleotide sequence ID" value="NZ_JAGEOJ010000011.1"/>
</dbReference>
<dbReference type="Proteomes" id="UP000669179">
    <property type="component" value="Unassembled WGS sequence"/>
</dbReference>
<dbReference type="Pfam" id="PF04471">
    <property type="entry name" value="Mrr_cat"/>
    <property type="match status" value="1"/>
</dbReference>
<sequence>MPRRSNDFQAVIYFVRSHLDSDVAVTESAVLPDRTGAGPREVDVLITSRVGNGEVRIGVECRDHQKTPDVAWVEQVRAKQLDLELDRMVLVSSSGFTSGAVAKARYYNIELVTPNRPISPDGPLGRLGGPSLEFRDLVRERLIEVSGVVERDGQPEEIPLAARAVVFDADGTDVSSIIEVVATALDKADLREAVASAPGQTLELSMEIDDLVLRPATGGDAIKAFVRTEPPPRQLLRLIALKALIAARVEARPVPYRQATCKGRPTPWVQDG</sequence>
<reference evidence="2" key="1">
    <citation type="submission" date="2021-03" db="EMBL/GenBank/DDBJ databases">
        <authorList>
            <person name="Kanchanasin P."/>
            <person name="Saeng-In P."/>
            <person name="Phongsopitanun W."/>
            <person name="Yuki M."/>
            <person name="Kudo T."/>
            <person name="Ohkuma M."/>
            <person name="Tanasupawat S."/>
        </authorList>
    </citation>
    <scope>NUCLEOTIDE SEQUENCE</scope>
    <source>
        <strain evidence="2">GKU 128</strain>
    </source>
</reference>
<dbReference type="InterPro" id="IPR011335">
    <property type="entry name" value="Restrct_endonuc-II-like"/>
</dbReference>
<dbReference type="InterPro" id="IPR007560">
    <property type="entry name" value="Restrct_endonuc_IV_Mrr"/>
</dbReference>
<comment type="caution">
    <text evidence="2">The sequence shown here is derived from an EMBL/GenBank/DDBJ whole genome shotgun (WGS) entry which is preliminary data.</text>
</comment>
<dbReference type="GO" id="GO:0004519">
    <property type="term" value="F:endonuclease activity"/>
    <property type="evidence" value="ECO:0007669"/>
    <property type="project" value="UniProtKB-KW"/>
</dbReference>
<dbReference type="SUPFAM" id="SSF52980">
    <property type="entry name" value="Restriction endonuclease-like"/>
    <property type="match status" value="1"/>
</dbReference>
<keyword evidence="2" id="KW-0378">Hydrolase</keyword>
<name>A0A939PDR7_9ACTN</name>
<evidence type="ECO:0000313" key="2">
    <source>
        <dbReference type="EMBL" id="MBO2450750.1"/>
    </source>
</evidence>
<keyword evidence="2" id="KW-0255">Endonuclease</keyword>
<accession>A0A939PDR7</accession>
<feature type="domain" description="Restriction endonuclease type IV Mrr" evidence="1">
    <location>
        <begin position="38"/>
        <end position="113"/>
    </location>
</feature>
<organism evidence="2 3">
    <name type="scientific">Actinomadura barringtoniae</name>
    <dbReference type="NCBI Taxonomy" id="1427535"/>
    <lineage>
        <taxon>Bacteria</taxon>
        <taxon>Bacillati</taxon>
        <taxon>Actinomycetota</taxon>
        <taxon>Actinomycetes</taxon>
        <taxon>Streptosporangiales</taxon>
        <taxon>Thermomonosporaceae</taxon>
        <taxon>Actinomadura</taxon>
    </lineage>
</organism>
<protein>
    <submittedName>
        <fullName evidence="2">Restriction endonuclease</fullName>
    </submittedName>
</protein>
<proteinExistence type="predicted"/>
<dbReference type="AlphaFoldDB" id="A0A939PDR7"/>
<evidence type="ECO:0000313" key="3">
    <source>
        <dbReference type="Proteomes" id="UP000669179"/>
    </source>
</evidence>
<keyword evidence="2" id="KW-0540">Nuclease</keyword>
<dbReference type="GO" id="GO:0009307">
    <property type="term" value="P:DNA restriction-modification system"/>
    <property type="evidence" value="ECO:0007669"/>
    <property type="project" value="InterPro"/>
</dbReference>
<evidence type="ECO:0000259" key="1">
    <source>
        <dbReference type="Pfam" id="PF04471"/>
    </source>
</evidence>